<name>A0A483CTC1_9EURY</name>
<keyword evidence="2" id="KW-1185">Reference proteome</keyword>
<organism evidence="1 2">
    <name type="scientific">Methanofollis fontis</name>
    <dbReference type="NCBI Taxonomy" id="2052832"/>
    <lineage>
        <taxon>Archaea</taxon>
        <taxon>Methanobacteriati</taxon>
        <taxon>Methanobacteriota</taxon>
        <taxon>Stenosarchaea group</taxon>
        <taxon>Methanomicrobia</taxon>
        <taxon>Methanomicrobiales</taxon>
        <taxon>Methanomicrobiaceae</taxon>
        <taxon>Methanofollis</taxon>
    </lineage>
</organism>
<proteinExistence type="predicted"/>
<dbReference type="EMBL" id="PGCL01000001">
    <property type="protein sequence ID" value="TAJ45604.1"/>
    <property type="molecule type" value="Genomic_DNA"/>
</dbReference>
<gene>
    <name evidence="1" type="ORF">CUJ86_02460</name>
</gene>
<accession>A0A483CTC1</accession>
<sequence>MLIVLLAAAAFLTLDIEITDAPGASSFPYTTTYNVWFPDGEAVTIGNARMMALSYDDELIFDVNGNRQKLVVGEEKQLGPYHASVRVFGIELLDTDFRMLMKYIGMAEGKANFHMAVQTSGQVPQFVIDRLLPRDIQAEPV</sequence>
<reference evidence="1 2" key="1">
    <citation type="submission" date="2017-11" db="EMBL/GenBank/DDBJ databases">
        <title>Isolation and Characterization of Methanofollis Species from Methane Seep Offshore SW Taiwan.</title>
        <authorList>
            <person name="Teng N.-H."/>
            <person name="Lai M.-C."/>
            <person name="Chen S.-C."/>
        </authorList>
    </citation>
    <scope>NUCLEOTIDE SEQUENCE [LARGE SCALE GENOMIC DNA]</scope>
    <source>
        <strain evidence="1 2">FWC-SCC2</strain>
    </source>
</reference>
<protein>
    <submittedName>
        <fullName evidence="1">Uncharacterized protein</fullName>
    </submittedName>
</protein>
<comment type="caution">
    <text evidence="1">The sequence shown here is derived from an EMBL/GenBank/DDBJ whole genome shotgun (WGS) entry which is preliminary data.</text>
</comment>
<dbReference type="AlphaFoldDB" id="A0A483CTC1"/>
<evidence type="ECO:0000313" key="1">
    <source>
        <dbReference type="EMBL" id="TAJ45604.1"/>
    </source>
</evidence>
<evidence type="ECO:0000313" key="2">
    <source>
        <dbReference type="Proteomes" id="UP000292580"/>
    </source>
</evidence>
<dbReference type="Proteomes" id="UP000292580">
    <property type="component" value="Unassembled WGS sequence"/>
</dbReference>